<dbReference type="CDD" id="cd00400">
    <property type="entry name" value="Voltage_gated_ClC"/>
    <property type="match status" value="1"/>
</dbReference>
<evidence type="ECO:0000256" key="3">
    <source>
        <dbReference type="ARBA" id="ARBA00022989"/>
    </source>
</evidence>
<feature type="transmembrane region" description="Helical" evidence="5">
    <location>
        <begin position="218"/>
        <end position="237"/>
    </location>
</feature>
<feature type="transmembrane region" description="Helical" evidence="5">
    <location>
        <begin position="257"/>
        <end position="276"/>
    </location>
</feature>
<dbReference type="Pfam" id="PF00654">
    <property type="entry name" value="Voltage_CLC"/>
    <property type="match status" value="1"/>
</dbReference>
<dbReference type="Proteomes" id="UP000326334">
    <property type="component" value="Chromosome"/>
</dbReference>
<dbReference type="InterPro" id="IPR001807">
    <property type="entry name" value="ClC"/>
</dbReference>
<evidence type="ECO:0000256" key="4">
    <source>
        <dbReference type="ARBA" id="ARBA00023136"/>
    </source>
</evidence>
<comment type="subcellular location">
    <subcellularLocation>
        <location evidence="1">Membrane</location>
        <topology evidence="1">Multi-pass membrane protein</topology>
    </subcellularLocation>
</comment>
<keyword evidence="2 5" id="KW-0812">Transmembrane</keyword>
<dbReference type="EMBL" id="CP045007">
    <property type="protein sequence ID" value="QFP80351.1"/>
    <property type="molecule type" value="Genomic_DNA"/>
</dbReference>
<evidence type="ECO:0000313" key="6">
    <source>
        <dbReference type="EMBL" id="QFP80351.1"/>
    </source>
</evidence>
<organism evidence="6 7">
    <name type="scientific">Latilactobacillus graminis</name>
    <dbReference type="NCBI Taxonomy" id="60519"/>
    <lineage>
        <taxon>Bacteria</taxon>
        <taxon>Bacillati</taxon>
        <taxon>Bacillota</taxon>
        <taxon>Bacilli</taxon>
        <taxon>Lactobacillales</taxon>
        <taxon>Lactobacillaceae</taxon>
        <taxon>Latilactobacillus</taxon>
    </lineage>
</organism>
<accession>A0ABX6C9R7</accession>
<keyword evidence="7" id="KW-1185">Reference proteome</keyword>
<evidence type="ECO:0000256" key="5">
    <source>
        <dbReference type="SAM" id="Phobius"/>
    </source>
</evidence>
<sequence>MQPFKTFYLFMYGLVLSAIIGVLLGLFYSLQSALITFFWQSTPWRIPLNIVMLIVIGAIIINTRRHFGPLPQSLGLIKADLAQTGTANYRYVLLQMIIPAVILVSGTSLGPEATLVSSTFLYSIWLADKVRYVAAHFEAFRRAPFYKRIAILATPHRYLTHFNLDHAPQTLLARFKKQIRITVYFLNGVGWFSAIFILSGEPSLIIRIGQSNWTRSDLAWFLPLLIGGYLLGTIWRLAMIQLRKVIQARLTNEHSRVIFGGVMIFLASIFTPSILFSGQHNFHLLATVWQAQSVRFLILHSLLKLILLTICLNTGWLGGDIFPVLFASTTQAMAISHYLPHVDRLFVIGIIAISMGSAILEAPLVAGLIMVILFLPINLLWLGLLATAILFGFQKGQRIYQKHHAPTTKGAQLHAAES</sequence>
<dbReference type="InterPro" id="IPR014743">
    <property type="entry name" value="Cl-channel_core"/>
</dbReference>
<dbReference type="Gene3D" id="1.10.3080.10">
    <property type="entry name" value="Clc chloride channel"/>
    <property type="match status" value="1"/>
</dbReference>
<evidence type="ECO:0000313" key="7">
    <source>
        <dbReference type="Proteomes" id="UP000326334"/>
    </source>
</evidence>
<evidence type="ECO:0000256" key="1">
    <source>
        <dbReference type="ARBA" id="ARBA00004141"/>
    </source>
</evidence>
<dbReference type="SUPFAM" id="SSF81340">
    <property type="entry name" value="Clc chloride channel"/>
    <property type="match status" value="1"/>
</dbReference>
<name>A0ABX6C9R7_9LACO</name>
<keyword evidence="4 5" id="KW-0472">Membrane</keyword>
<feature type="transmembrane region" description="Helical" evidence="5">
    <location>
        <begin position="296"/>
        <end position="317"/>
    </location>
</feature>
<gene>
    <name evidence="6" type="ORF">LG542_07535</name>
</gene>
<protein>
    <submittedName>
        <fullName evidence="6">Chloride channel protein</fullName>
    </submittedName>
</protein>
<reference evidence="6 7" key="1">
    <citation type="submission" date="2019-10" db="EMBL/GenBank/DDBJ databases">
        <title>Genome sequencing of Lactobacillus graminis.</title>
        <authorList>
            <person name="Kim K."/>
        </authorList>
    </citation>
    <scope>NUCLEOTIDE SEQUENCE [LARGE SCALE GENOMIC DNA]</scope>
    <source>
        <strain evidence="6 7">LG542</strain>
    </source>
</reference>
<feature type="transmembrane region" description="Helical" evidence="5">
    <location>
        <begin position="7"/>
        <end position="30"/>
    </location>
</feature>
<keyword evidence="3 5" id="KW-1133">Transmembrane helix</keyword>
<proteinExistence type="predicted"/>
<feature type="transmembrane region" description="Helical" evidence="5">
    <location>
        <begin position="338"/>
        <end position="360"/>
    </location>
</feature>
<feature type="transmembrane region" description="Helical" evidence="5">
    <location>
        <begin position="181"/>
        <end position="198"/>
    </location>
</feature>
<feature type="transmembrane region" description="Helical" evidence="5">
    <location>
        <begin position="366"/>
        <end position="393"/>
    </location>
</feature>
<evidence type="ECO:0000256" key="2">
    <source>
        <dbReference type="ARBA" id="ARBA00022692"/>
    </source>
</evidence>
<feature type="transmembrane region" description="Helical" evidence="5">
    <location>
        <begin position="42"/>
        <end position="61"/>
    </location>
</feature>